<dbReference type="EMBL" id="PXYK01000017">
    <property type="protein sequence ID" value="PSJ57530.1"/>
    <property type="molecule type" value="Genomic_DNA"/>
</dbReference>
<comment type="caution">
    <text evidence="2">The sequence shown here is derived from an EMBL/GenBank/DDBJ whole genome shotgun (WGS) entry which is preliminary data.</text>
</comment>
<dbReference type="OrthoDB" id="5526542at2"/>
<evidence type="ECO:0000313" key="3">
    <source>
        <dbReference type="Proteomes" id="UP000241229"/>
    </source>
</evidence>
<feature type="compositionally biased region" description="Pro residues" evidence="1">
    <location>
        <begin position="243"/>
        <end position="260"/>
    </location>
</feature>
<evidence type="ECO:0008006" key="4">
    <source>
        <dbReference type="Google" id="ProtNLM"/>
    </source>
</evidence>
<sequence length="352" mass="37284">MPTLFDMMAQNGQGMDQLARQFGLSQQQAQSAVEALMPAFSQGLKRNTADPYGVAGFMTALASGQHAKYFEDAQNAFSPQGVAEGNGILGHLFGSKDLSRAVAGQAAQATGIGQDVLKQMLPVIASMIMGGLFKQSTGQAAQAGGFGGGGNPLGEIIEQMMRQGGGMGGGQPQQRQQAPDPASPADNPLGKILQDMFGGGAGQQVPSQPQQRGPAPANPLDNPLGKVLQDMFGGGAGQAPSQPQQPPSRPRQAPPQPQQAPGPFGDNPWGKILEEMMRGGQAQQMPQAEPEPQPAPRQRAPEQRANPSGRQRNPYDDLFGDMFDTGAKQRDDYQKGVESIFEQFTKGMDRYR</sequence>
<evidence type="ECO:0000256" key="1">
    <source>
        <dbReference type="SAM" id="MobiDB-lite"/>
    </source>
</evidence>
<dbReference type="InterPro" id="IPR009282">
    <property type="entry name" value="DUF937"/>
</dbReference>
<feature type="region of interest" description="Disordered" evidence="1">
    <location>
        <begin position="162"/>
        <end position="334"/>
    </location>
</feature>
<dbReference type="Pfam" id="PF06078">
    <property type="entry name" value="DUF937"/>
    <property type="match status" value="1"/>
</dbReference>
<gene>
    <name evidence="2" type="ORF">C7I84_17985</name>
</gene>
<dbReference type="AlphaFoldDB" id="A0A2P7S4X3"/>
<dbReference type="RefSeq" id="WP_106773593.1">
    <property type="nucleotide sequence ID" value="NZ_PXYK01000017.1"/>
</dbReference>
<protein>
    <recommendedName>
        <fullName evidence="4">DUF937 domain-containing protein</fullName>
    </recommendedName>
</protein>
<keyword evidence="3" id="KW-1185">Reference proteome</keyword>
<name>A0A2P7S4X3_9HYPH</name>
<organism evidence="2 3">
    <name type="scientific">Kumtagia ephedrae</name>
    <dbReference type="NCBI Taxonomy" id="2116701"/>
    <lineage>
        <taxon>Bacteria</taxon>
        <taxon>Pseudomonadati</taxon>
        <taxon>Pseudomonadota</taxon>
        <taxon>Alphaproteobacteria</taxon>
        <taxon>Hyphomicrobiales</taxon>
        <taxon>Phyllobacteriaceae</taxon>
        <taxon>Kumtagia</taxon>
    </lineage>
</organism>
<evidence type="ECO:0000313" key="2">
    <source>
        <dbReference type="EMBL" id="PSJ57530.1"/>
    </source>
</evidence>
<proteinExistence type="predicted"/>
<accession>A0A2P7S4X3</accession>
<dbReference type="Proteomes" id="UP000241229">
    <property type="component" value="Unassembled WGS sequence"/>
</dbReference>
<reference evidence="2 3" key="1">
    <citation type="submission" date="2018-03" db="EMBL/GenBank/DDBJ databases">
        <title>The draft genome of Mesorhizobium sp. 6GN-30.</title>
        <authorList>
            <person name="Liu L."/>
            <person name="Li L."/>
            <person name="Wang T."/>
            <person name="Zhang X."/>
            <person name="Liang L."/>
        </authorList>
    </citation>
    <scope>NUCLEOTIDE SEQUENCE [LARGE SCALE GENOMIC DNA]</scope>
    <source>
        <strain evidence="2 3">6GN30</strain>
    </source>
</reference>